<evidence type="ECO:0000313" key="10">
    <source>
        <dbReference type="Proteomes" id="UP000334340"/>
    </source>
</evidence>
<evidence type="ECO:0000256" key="7">
    <source>
        <dbReference type="ARBA" id="ARBA00023237"/>
    </source>
</evidence>
<name>A0A564ZJ12_9BACT</name>
<dbReference type="Gene3D" id="1.20.1600.10">
    <property type="entry name" value="Outer membrane efflux proteins (OEP)"/>
    <property type="match status" value="1"/>
</dbReference>
<evidence type="ECO:0000256" key="3">
    <source>
        <dbReference type="ARBA" id="ARBA00022448"/>
    </source>
</evidence>
<evidence type="ECO:0000256" key="8">
    <source>
        <dbReference type="SAM" id="Coils"/>
    </source>
</evidence>
<dbReference type="PANTHER" id="PTHR30026:SF21">
    <property type="entry name" value="SLR1270 PROTEIN"/>
    <property type="match status" value="1"/>
</dbReference>
<feature type="coiled-coil region" evidence="8">
    <location>
        <begin position="375"/>
        <end position="402"/>
    </location>
</feature>
<dbReference type="AlphaFoldDB" id="A0A564ZJ12"/>
<evidence type="ECO:0000256" key="1">
    <source>
        <dbReference type="ARBA" id="ARBA00004442"/>
    </source>
</evidence>
<sequence length="453" mass="49491">MRAEKSFLAFGFVVVVAFSPGVADAQEGARGMTRARAIEIALEKSPLLQTARHRVDAAGAGVDRARAGFLPKLNLSESFTRSDDPAFVFSSKLSQGRFTQDDFQIGRLNDPSAMTNFRTILALSQPLYTGGKASIGFEQAKLNRDASAQGLDRTRQEVVFHVARAYDGVLLAQTDLEVATAAIQAAEANRDLASIRFETGLVVESDLLSADVRLARLQEQAITARNRLTLAKAGLNDVMGFPLDQPFDVTDRLTQWTARPQELAELERLALERRPDYRRLGFEEGALSRGVGLAQAEFLPTLGATASYELNHLKFAADGRDSWFVGVAFQWNLFNGLEDRAKVAEAQARFSEIQAVRTRMASRIRLETKEAFLALKTAEARIEVAQRAVGQAEEALRIVKDRYEAGLTTIVDLVASEAALTQSRGNLAQALYDHNVGLAALELAVGTIGKESF</sequence>
<dbReference type="GO" id="GO:0009279">
    <property type="term" value="C:cell outer membrane"/>
    <property type="evidence" value="ECO:0007669"/>
    <property type="project" value="UniProtKB-SubCell"/>
</dbReference>
<evidence type="ECO:0000256" key="4">
    <source>
        <dbReference type="ARBA" id="ARBA00022452"/>
    </source>
</evidence>
<proteinExistence type="inferred from homology"/>
<keyword evidence="7" id="KW-0998">Cell outer membrane</keyword>
<evidence type="ECO:0000256" key="5">
    <source>
        <dbReference type="ARBA" id="ARBA00022692"/>
    </source>
</evidence>
<dbReference type="SUPFAM" id="SSF56954">
    <property type="entry name" value="Outer membrane efflux proteins (OEP)"/>
    <property type="match status" value="1"/>
</dbReference>
<dbReference type="GO" id="GO:1990281">
    <property type="term" value="C:efflux pump complex"/>
    <property type="evidence" value="ECO:0007669"/>
    <property type="project" value="TreeGrafter"/>
</dbReference>
<protein>
    <submittedName>
        <fullName evidence="9">Outer membrane efflux protein</fullName>
    </submittedName>
</protein>
<keyword evidence="10" id="KW-1185">Reference proteome</keyword>
<dbReference type="InterPro" id="IPR003423">
    <property type="entry name" value="OMP_efflux"/>
</dbReference>
<dbReference type="GO" id="GO:0015288">
    <property type="term" value="F:porin activity"/>
    <property type="evidence" value="ECO:0007669"/>
    <property type="project" value="TreeGrafter"/>
</dbReference>
<dbReference type="Pfam" id="PF02321">
    <property type="entry name" value="OEP"/>
    <property type="match status" value="2"/>
</dbReference>
<dbReference type="PANTHER" id="PTHR30026">
    <property type="entry name" value="OUTER MEMBRANE PROTEIN TOLC"/>
    <property type="match status" value="1"/>
</dbReference>
<keyword evidence="4" id="KW-1134">Transmembrane beta strand</keyword>
<dbReference type="InterPro" id="IPR051906">
    <property type="entry name" value="TolC-like"/>
</dbReference>
<dbReference type="EMBL" id="CABIKM010000026">
    <property type="protein sequence ID" value="VUZ85340.1"/>
    <property type="molecule type" value="Genomic_DNA"/>
</dbReference>
<keyword evidence="6" id="KW-0472">Membrane</keyword>
<evidence type="ECO:0000256" key="2">
    <source>
        <dbReference type="ARBA" id="ARBA00007613"/>
    </source>
</evidence>
<dbReference type="GO" id="GO:0015562">
    <property type="term" value="F:efflux transmembrane transporter activity"/>
    <property type="evidence" value="ECO:0007669"/>
    <property type="project" value="InterPro"/>
</dbReference>
<comment type="similarity">
    <text evidence="2">Belongs to the outer membrane factor (OMF) (TC 1.B.17) family.</text>
</comment>
<evidence type="ECO:0000256" key="6">
    <source>
        <dbReference type="ARBA" id="ARBA00023136"/>
    </source>
</evidence>
<dbReference type="Proteomes" id="UP000334340">
    <property type="component" value="Unassembled WGS sequence"/>
</dbReference>
<gene>
    <name evidence="9" type="ORF">MELA_01723</name>
</gene>
<reference evidence="9 10" key="1">
    <citation type="submission" date="2019-07" db="EMBL/GenBank/DDBJ databases">
        <authorList>
            <person name="Cremers G."/>
        </authorList>
    </citation>
    <scope>NUCLEOTIDE SEQUENCE [LARGE SCALE GENOMIC DNA]</scope>
</reference>
<comment type="subcellular location">
    <subcellularLocation>
        <location evidence="1">Cell outer membrane</location>
    </subcellularLocation>
</comment>
<keyword evidence="8" id="KW-0175">Coiled coil</keyword>
<evidence type="ECO:0000313" key="9">
    <source>
        <dbReference type="EMBL" id="VUZ85340.1"/>
    </source>
</evidence>
<organism evidence="9 10">
    <name type="scientific">Candidatus Methylomirabilis lanthanidiphila</name>
    <dbReference type="NCBI Taxonomy" id="2211376"/>
    <lineage>
        <taxon>Bacteria</taxon>
        <taxon>Candidatus Methylomirabilota</taxon>
        <taxon>Candidatus Methylomirabilia</taxon>
        <taxon>Candidatus Methylomirabilales</taxon>
        <taxon>Candidatus Methylomirabilaceae</taxon>
        <taxon>Candidatus Methylomirabilis</taxon>
    </lineage>
</organism>
<keyword evidence="3" id="KW-0813">Transport</keyword>
<accession>A0A564ZJ12</accession>
<keyword evidence="5" id="KW-0812">Transmembrane</keyword>